<evidence type="ECO:0000313" key="3">
    <source>
        <dbReference type="Proteomes" id="UP001501081"/>
    </source>
</evidence>
<protein>
    <submittedName>
        <fullName evidence="2">Uncharacterized protein</fullName>
    </submittedName>
</protein>
<evidence type="ECO:0000256" key="1">
    <source>
        <dbReference type="SAM" id="Phobius"/>
    </source>
</evidence>
<organism evidence="2 3">
    <name type="scientific">Pedobacter ginsengiterrae</name>
    <dbReference type="NCBI Taxonomy" id="871696"/>
    <lineage>
        <taxon>Bacteria</taxon>
        <taxon>Pseudomonadati</taxon>
        <taxon>Bacteroidota</taxon>
        <taxon>Sphingobacteriia</taxon>
        <taxon>Sphingobacteriales</taxon>
        <taxon>Sphingobacteriaceae</taxon>
        <taxon>Pedobacter</taxon>
    </lineage>
</organism>
<feature type="transmembrane region" description="Helical" evidence="1">
    <location>
        <begin position="7"/>
        <end position="28"/>
    </location>
</feature>
<sequence length="79" mass="8634">MKKVIGALIVLHSISFIGVLILRVWDIYLISIDKIINSGYTIGLLGALIVILIIAYGAFFSSNGKGYYKKIGNNAHPKL</sequence>
<keyword evidence="1" id="KW-1133">Transmembrane helix</keyword>
<keyword evidence="1" id="KW-0472">Membrane</keyword>
<evidence type="ECO:0000313" key="2">
    <source>
        <dbReference type="EMBL" id="GAA3963306.1"/>
    </source>
</evidence>
<reference evidence="3" key="1">
    <citation type="journal article" date="2019" name="Int. J. Syst. Evol. Microbiol.">
        <title>The Global Catalogue of Microorganisms (GCM) 10K type strain sequencing project: providing services to taxonomists for standard genome sequencing and annotation.</title>
        <authorList>
            <consortium name="The Broad Institute Genomics Platform"/>
            <consortium name="The Broad Institute Genome Sequencing Center for Infectious Disease"/>
            <person name="Wu L."/>
            <person name="Ma J."/>
        </authorList>
    </citation>
    <scope>NUCLEOTIDE SEQUENCE [LARGE SCALE GENOMIC DNA]</scope>
    <source>
        <strain evidence="3">JCM 17338</strain>
    </source>
</reference>
<comment type="caution">
    <text evidence="2">The sequence shown here is derived from an EMBL/GenBank/DDBJ whole genome shotgun (WGS) entry which is preliminary data.</text>
</comment>
<dbReference type="Proteomes" id="UP001501081">
    <property type="component" value="Unassembled WGS sequence"/>
</dbReference>
<keyword evidence="3" id="KW-1185">Reference proteome</keyword>
<dbReference type="EMBL" id="BAABAK010000009">
    <property type="protein sequence ID" value="GAA3963306.1"/>
    <property type="molecule type" value="Genomic_DNA"/>
</dbReference>
<dbReference type="RefSeq" id="WP_344766105.1">
    <property type="nucleotide sequence ID" value="NZ_BAABAK010000009.1"/>
</dbReference>
<keyword evidence="1" id="KW-0812">Transmembrane</keyword>
<proteinExistence type="predicted"/>
<name>A0ABP7PCA8_9SPHI</name>
<accession>A0ABP7PCA8</accession>
<feature type="transmembrane region" description="Helical" evidence="1">
    <location>
        <begin position="40"/>
        <end position="60"/>
    </location>
</feature>
<gene>
    <name evidence="2" type="ORF">GCM10022246_15580</name>
</gene>